<dbReference type="Proteomes" id="UP000305874">
    <property type="component" value="Unassembled WGS sequence"/>
</dbReference>
<keyword evidence="1" id="KW-0472">Membrane</keyword>
<accession>A0A0F4PND1</accession>
<gene>
    <name evidence="3" type="ORF">CWC05_10615</name>
    <name evidence="2" type="ORF">TW72_06635</name>
</gene>
<organism evidence="2 4">
    <name type="scientific">Pseudoalteromonas ruthenica</name>
    <dbReference type="NCBI Taxonomy" id="151081"/>
    <lineage>
        <taxon>Bacteria</taxon>
        <taxon>Pseudomonadati</taxon>
        <taxon>Pseudomonadota</taxon>
        <taxon>Gammaproteobacteria</taxon>
        <taxon>Alteromonadales</taxon>
        <taxon>Pseudoalteromonadaceae</taxon>
        <taxon>Pseudoalteromonas</taxon>
    </lineage>
</organism>
<evidence type="ECO:0000313" key="2">
    <source>
        <dbReference type="EMBL" id="KJZ00367.1"/>
    </source>
</evidence>
<dbReference type="EMBL" id="PNCG01000010">
    <property type="protein sequence ID" value="TMP86922.1"/>
    <property type="molecule type" value="Genomic_DNA"/>
</dbReference>
<reference evidence="3" key="4">
    <citation type="submission" date="2019-09" db="EMBL/GenBank/DDBJ databases">
        <title>Co-occurence of chitin degradation, pigmentation and bioactivity in marine Pseudoalteromonas.</title>
        <authorList>
            <person name="Sonnenschein E.C."/>
            <person name="Bech P.K."/>
        </authorList>
    </citation>
    <scope>NUCLEOTIDE SEQUENCE</scope>
    <source>
        <strain evidence="3">S2897</strain>
    </source>
</reference>
<reference evidence="2 4" key="1">
    <citation type="journal article" date="2015" name="BMC Genomics">
        <title>Genome mining reveals unlocked bioactive potential of marine Gram-negative bacteria.</title>
        <authorList>
            <person name="Machado H."/>
            <person name="Sonnenschein E.C."/>
            <person name="Melchiorsen J."/>
            <person name="Gram L."/>
        </authorList>
    </citation>
    <scope>NUCLEOTIDE SEQUENCE [LARGE SCALE GENOMIC DNA]</scope>
    <source>
        <strain evidence="2 4">S3137</strain>
    </source>
</reference>
<keyword evidence="1" id="KW-0812">Transmembrane</keyword>
<sequence length="104" mass="12099">MNLIIFLLLFGAYLWVRFTLRKQLRSYVEQYYPDLRAVLNHNPLKLSKAKALETNLDAWLNNESGYSLSDDYISRKRKQISLTNQCGMIIALIAMLLPLFFATP</sequence>
<evidence type="ECO:0000256" key="1">
    <source>
        <dbReference type="SAM" id="Phobius"/>
    </source>
</evidence>
<name>A0A0F4PND1_9GAMM</name>
<evidence type="ECO:0000313" key="3">
    <source>
        <dbReference type="EMBL" id="TMP86922.1"/>
    </source>
</evidence>
<comment type="caution">
    <text evidence="2">The sequence shown here is derived from an EMBL/GenBank/DDBJ whole genome shotgun (WGS) entry which is preliminary data.</text>
</comment>
<dbReference type="AlphaFoldDB" id="A0A0F4PND1"/>
<protein>
    <submittedName>
        <fullName evidence="2">Uncharacterized protein</fullName>
    </submittedName>
</protein>
<dbReference type="EMBL" id="JXXZ01000006">
    <property type="protein sequence ID" value="KJZ00367.1"/>
    <property type="molecule type" value="Genomic_DNA"/>
</dbReference>
<dbReference type="GeneID" id="58228158"/>
<proteinExistence type="predicted"/>
<keyword evidence="1" id="KW-1133">Transmembrane helix</keyword>
<feature type="transmembrane region" description="Helical" evidence="1">
    <location>
        <begin position="82"/>
        <end position="102"/>
    </location>
</feature>
<reference evidence="3 5" key="2">
    <citation type="submission" date="2017-12" db="EMBL/GenBank/DDBJ databases">
        <authorList>
            <person name="Paulsen S."/>
            <person name="Gram L.K."/>
        </authorList>
    </citation>
    <scope>NUCLEOTIDE SEQUENCE [LARGE SCALE GENOMIC DNA]</scope>
    <source>
        <strain evidence="3 5">S2897</strain>
    </source>
</reference>
<evidence type="ECO:0000313" key="4">
    <source>
        <dbReference type="Proteomes" id="UP000033664"/>
    </source>
</evidence>
<reference evidence="5" key="3">
    <citation type="submission" date="2019-06" db="EMBL/GenBank/DDBJ databases">
        <title>Co-occurence of chitin degradation, pigmentation and bioactivity in marine Pseudoalteromonas.</title>
        <authorList>
            <person name="Sonnenschein E.C."/>
            <person name="Bech P.K."/>
        </authorList>
    </citation>
    <scope>NUCLEOTIDE SEQUENCE [LARGE SCALE GENOMIC DNA]</scope>
    <source>
        <strain evidence="5">S2897</strain>
    </source>
</reference>
<dbReference type="Proteomes" id="UP000033664">
    <property type="component" value="Unassembled WGS sequence"/>
</dbReference>
<dbReference type="RefSeq" id="WP_022945241.1">
    <property type="nucleotide sequence ID" value="NZ_CP023397.1"/>
</dbReference>
<dbReference type="PATRIC" id="fig|151081.8.peg.2921"/>
<dbReference type="STRING" id="151081.TW72_06635"/>
<evidence type="ECO:0000313" key="5">
    <source>
        <dbReference type="Proteomes" id="UP000305874"/>
    </source>
</evidence>
<keyword evidence="4" id="KW-1185">Reference proteome</keyword>